<dbReference type="RefSeq" id="WP_019957806.1">
    <property type="nucleotide sequence ID" value="NZ_CP091512.1"/>
</dbReference>
<dbReference type="SUPFAM" id="SSF46689">
    <property type="entry name" value="Homeodomain-like"/>
    <property type="match status" value="1"/>
</dbReference>
<dbReference type="InterPro" id="IPR014875">
    <property type="entry name" value="Mor_transcription_activator"/>
</dbReference>
<proteinExistence type="predicted"/>
<feature type="domain" description="Mor transcription activator" evidence="1">
    <location>
        <begin position="54"/>
        <end position="139"/>
    </location>
</feature>
<dbReference type="Proteomes" id="UP000832034">
    <property type="component" value="Chromosome"/>
</dbReference>
<reference evidence="2" key="1">
    <citation type="submission" date="2021-12" db="EMBL/GenBank/DDBJ databases">
        <authorList>
            <person name="Veyrier F.J."/>
        </authorList>
    </citation>
    <scope>NUCLEOTIDE SEQUENCE</scope>
    <source>
        <strain evidence="2">SAG 1488-6</strain>
    </source>
</reference>
<sequence>MLEIEQDAFFGLSHLLPDSAKELILIIGWEHTHKLIEHYPGTHFPLGKNITKAGKMLHAALSEVIGEANTQKVEIAFAAQRKLWIPKCDKILLELRNRKIRQEFDELTRNNHMTAELAVRNLALSHKLVERTIWRIMKMPDMQFDTSECQQPLF</sequence>
<evidence type="ECO:0000313" key="2">
    <source>
        <dbReference type="EMBL" id="UOO93599.1"/>
    </source>
</evidence>
<organism evidence="2 3">
    <name type="scientific">Vitreoscilla stercoraria</name>
    <dbReference type="NCBI Taxonomy" id="61"/>
    <lineage>
        <taxon>Bacteria</taxon>
        <taxon>Pseudomonadati</taxon>
        <taxon>Pseudomonadota</taxon>
        <taxon>Betaproteobacteria</taxon>
        <taxon>Neisseriales</taxon>
        <taxon>Neisseriaceae</taxon>
        <taxon>Vitreoscilla</taxon>
    </lineage>
</organism>
<keyword evidence="3" id="KW-1185">Reference proteome</keyword>
<dbReference type="EMBL" id="CP091512">
    <property type="protein sequence ID" value="UOO93599.1"/>
    <property type="molecule type" value="Genomic_DNA"/>
</dbReference>
<accession>A0ABY4EE12</accession>
<reference evidence="2" key="2">
    <citation type="journal article" date="2022" name="Res Sq">
        <title>Evolution of multicellular longitudinally dividing oral cavity symbionts (Neisseriaceae).</title>
        <authorList>
            <person name="Nyongesa S."/>
            <person name="Weber P."/>
            <person name="Bernet E."/>
            <person name="Pullido F."/>
            <person name="Nieckarz M."/>
            <person name="Delaby M."/>
            <person name="Nieves C."/>
            <person name="Viehboeck T."/>
            <person name="Krause N."/>
            <person name="Rivera-Millot A."/>
            <person name="Nakamura A."/>
            <person name="Vischer N."/>
            <person name="VanNieuwenhze M."/>
            <person name="Brun Y."/>
            <person name="Cava F."/>
            <person name="Bulgheresi S."/>
            <person name="Veyrier F."/>
        </authorList>
    </citation>
    <scope>NUCLEOTIDE SEQUENCE</scope>
    <source>
        <strain evidence="2">SAG 1488-6</strain>
    </source>
</reference>
<evidence type="ECO:0000259" key="1">
    <source>
        <dbReference type="Pfam" id="PF08765"/>
    </source>
</evidence>
<name>A0ABY4EE12_VITST</name>
<protein>
    <recommendedName>
        <fullName evidence="1">Mor transcription activator domain-containing protein</fullName>
    </recommendedName>
</protein>
<evidence type="ECO:0000313" key="3">
    <source>
        <dbReference type="Proteomes" id="UP000832034"/>
    </source>
</evidence>
<gene>
    <name evidence="2" type="ORF">LVJ81_06130</name>
</gene>
<dbReference type="Pfam" id="PF08765">
    <property type="entry name" value="Mor"/>
    <property type="match status" value="1"/>
</dbReference>
<dbReference type="InterPro" id="IPR009057">
    <property type="entry name" value="Homeodomain-like_sf"/>
</dbReference>